<proteinExistence type="predicted"/>
<dbReference type="AlphaFoldDB" id="A0A0V0H1K4"/>
<evidence type="ECO:0000313" key="1">
    <source>
        <dbReference type="EMBL" id="JAP14277.1"/>
    </source>
</evidence>
<reference evidence="1" key="1">
    <citation type="submission" date="2015-12" db="EMBL/GenBank/DDBJ databases">
        <title>Gene expression during late stages of embryo sac development: a critical building block for successful pollen-pistil interactions.</title>
        <authorList>
            <person name="Liu Y."/>
            <person name="Joly V."/>
            <person name="Sabar M."/>
            <person name="Matton D.P."/>
        </authorList>
    </citation>
    <scope>NUCLEOTIDE SEQUENCE</scope>
</reference>
<sequence>MQEKQIAIHKLTLPTTITPTRHDNVKIMNNTSLIKLDLSIVTPSWDVVIHNSILITPTTKQEMKNAPPNTLLSPTVPLLLDRVNDMILEKTSLAPFPRGRRVVPAIAGERFMTLDKPSAQGQKYSAAVLPNK</sequence>
<protein>
    <submittedName>
        <fullName evidence="1">Putative ovule protein</fullName>
    </submittedName>
</protein>
<name>A0A0V0H1K4_SOLCH</name>
<organism evidence="1">
    <name type="scientific">Solanum chacoense</name>
    <name type="common">Chaco potato</name>
    <dbReference type="NCBI Taxonomy" id="4108"/>
    <lineage>
        <taxon>Eukaryota</taxon>
        <taxon>Viridiplantae</taxon>
        <taxon>Streptophyta</taxon>
        <taxon>Embryophyta</taxon>
        <taxon>Tracheophyta</taxon>
        <taxon>Spermatophyta</taxon>
        <taxon>Magnoliopsida</taxon>
        <taxon>eudicotyledons</taxon>
        <taxon>Gunneridae</taxon>
        <taxon>Pentapetalae</taxon>
        <taxon>asterids</taxon>
        <taxon>lamiids</taxon>
        <taxon>Solanales</taxon>
        <taxon>Solanaceae</taxon>
        <taxon>Solanoideae</taxon>
        <taxon>Solaneae</taxon>
        <taxon>Solanum</taxon>
    </lineage>
</organism>
<accession>A0A0V0H1K4</accession>
<dbReference type="EMBL" id="GEDG01026790">
    <property type="protein sequence ID" value="JAP14277.1"/>
    <property type="molecule type" value="Transcribed_RNA"/>
</dbReference>